<gene>
    <name evidence="3" type="ORF">A2756_03010</name>
</gene>
<evidence type="ECO:0000259" key="2">
    <source>
        <dbReference type="Pfam" id="PF18893"/>
    </source>
</evidence>
<protein>
    <recommendedName>
        <fullName evidence="2">DUF5652 domain-containing protein</fullName>
    </recommendedName>
</protein>
<dbReference type="Pfam" id="PF18893">
    <property type="entry name" value="DUF5652"/>
    <property type="match status" value="1"/>
</dbReference>
<dbReference type="AlphaFoldDB" id="A0A1G2G6Z5"/>
<name>A0A1G2G6Z5_9BACT</name>
<evidence type="ECO:0000313" key="4">
    <source>
        <dbReference type="Proteomes" id="UP000177785"/>
    </source>
</evidence>
<dbReference type="InterPro" id="IPR043712">
    <property type="entry name" value="DUF5652"/>
</dbReference>
<dbReference type="STRING" id="1802115.A2756_03010"/>
<feature type="transmembrane region" description="Helical" evidence="1">
    <location>
        <begin position="44"/>
        <end position="64"/>
    </location>
</feature>
<keyword evidence="1" id="KW-1133">Transmembrane helix</keyword>
<evidence type="ECO:0000313" key="3">
    <source>
        <dbReference type="EMBL" id="OGZ45852.1"/>
    </source>
</evidence>
<keyword evidence="1" id="KW-0472">Membrane</keyword>
<feature type="domain" description="DUF5652" evidence="2">
    <location>
        <begin position="11"/>
        <end position="70"/>
    </location>
</feature>
<comment type="caution">
    <text evidence="3">The sequence shown here is derived from an EMBL/GenBank/DDBJ whole genome shotgun (WGS) entry which is preliminary data.</text>
</comment>
<proteinExistence type="predicted"/>
<evidence type="ECO:0000256" key="1">
    <source>
        <dbReference type="SAM" id="Phobius"/>
    </source>
</evidence>
<dbReference type="Proteomes" id="UP000177785">
    <property type="component" value="Unassembled WGS sequence"/>
</dbReference>
<organism evidence="3 4">
    <name type="scientific">Candidatus Ryanbacteria bacterium RIFCSPHIGHO2_01_FULL_48_27</name>
    <dbReference type="NCBI Taxonomy" id="1802115"/>
    <lineage>
        <taxon>Bacteria</taxon>
        <taxon>Candidatus Ryaniibacteriota</taxon>
    </lineage>
</organism>
<accession>A0A1G2G6Z5</accession>
<feature type="transmembrane region" description="Helical" evidence="1">
    <location>
        <begin position="16"/>
        <end position="37"/>
    </location>
</feature>
<keyword evidence="1" id="KW-0812">Transmembrane</keyword>
<sequence>MSELAQVEQFITNHPMLVAAMVLWTLPWKGVALWRAAKNQQMGWFVILLVLNTLAILEITYIFYFSNPKKNIGESLTSHEGDDAPRL</sequence>
<reference evidence="3 4" key="1">
    <citation type="journal article" date="2016" name="Nat. Commun.">
        <title>Thousands of microbial genomes shed light on interconnected biogeochemical processes in an aquifer system.</title>
        <authorList>
            <person name="Anantharaman K."/>
            <person name="Brown C.T."/>
            <person name="Hug L.A."/>
            <person name="Sharon I."/>
            <person name="Castelle C.J."/>
            <person name="Probst A.J."/>
            <person name="Thomas B.C."/>
            <person name="Singh A."/>
            <person name="Wilkins M.J."/>
            <person name="Karaoz U."/>
            <person name="Brodie E.L."/>
            <person name="Williams K.H."/>
            <person name="Hubbard S.S."/>
            <person name="Banfield J.F."/>
        </authorList>
    </citation>
    <scope>NUCLEOTIDE SEQUENCE [LARGE SCALE GENOMIC DNA]</scope>
</reference>
<dbReference type="EMBL" id="MHNL01000005">
    <property type="protein sequence ID" value="OGZ45852.1"/>
    <property type="molecule type" value="Genomic_DNA"/>
</dbReference>